<dbReference type="VEuPathDB" id="FungiDB:ASPBRDRAFT_32650"/>
<protein>
    <recommendedName>
        <fullName evidence="7">Zn(2)-C6 fungal-type domain-containing protein</fullName>
    </recommendedName>
</protein>
<dbReference type="PROSITE" id="PS00463">
    <property type="entry name" value="ZN2_CY6_FUNGAL_1"/>
    <property type="match status" value="1"/>
</dbReference>
<evidence type="ECO:0000256" key="4">
    <source>
        <dbReference type="ARBA" id="ARBA00023163"/>
    </source>
</evidence>
<dbReference type="OrthoDB" id="2283488at2759"/>
<dbReference type="InterPro" id="IPR001138">
    <property type="entry name" value="Zn2Cys6_DnaBD"/>
</dbReference>
<evidence type="ECO:0000256" key="1">
    <source>
        <dbReference type="ARBA" id="ARBA00022723"/>
    </source>
</evidence>
<feature type="region of interest" description="Disordered" evidence="6">
    <location>
        <begin position="49"/>
        <end position="70"/>
    </location>
</feature>
<dbReference type="Pfam" id="PF04082">
    <property type="entry name" value="Fungal_trans"/>
    <property type="match status" value="1"/>
</dbReference>
<dbReference type="PANTHER" id="PTHR46910">
    <property type="entry name" value="TRANSCRIPTION FACTOR PDR1"/>
    <property type="match status" value="1"/>
</dbReference>
<dbReference type="EMBL" id="KV878689">
    <property type="protein sequence ID" value="OJJ68891.1"/>
    <property type="molecule type" value="Genomic_DNA"/>
</dbReference>
<dbReference type="InterPro" id="IPR007219">
    <property type="entry name" value="XnlR_reg_dom"/>
</dbReference>
<dbReference type="SMART" id="SM00066">
    <property type="entry name" value="GAL4"/>
    <property type="match status" value="1"/>
</dbReference>
<dbReference type="PANTHER" id="PTHR46910:SF17">
    <property type="entry name" value="SCFA-RELATED"/>
    <property type="match status" value="1"/>
</dbReference>
<evidence type="ECO:0000256" key="2">
    <source>
        <dbReference type="ARBA" id="ARBA00023015"/>
    </source>
</evidence>
<dbReference type="GO" id="GO:0008270">
    <property type="term" value="F:zinc ion binding"/>
    <property type="evidence" value="ECO:0007669"/>
    <property type="project" value="InterPro"/>
</dbReference>
<dbReference type="Pfam" id="PF00172">
    <property type="entry name" value="Zn_clus"/>
    <property type="match status" value="1"/>
</dbReference>
<dbReference type="GO" id="GO:0003677">
    <property type="term" value="F:DNA binding"/>
    <property type="evidence" value="ECO:0007669"/>
    <property type="project" value="UniProtKB-KW"/>
</dbReference>
<sequence length="704" mass="79132">MLHTFQTTGSVPKRRKVRRACRFCREHRVRCDAVAPCHQCVVNKVSCSRLSRSPSPSDRPGTATNASPLNLLVTPTTNKESEKHIAGIASCLDDTETAPTNYRLDSTLGFIDRINTFCAGVSQLSSQWSSAGPPPASSSPFTPHDIDGTAPAECDLSSEQVDRVLEIFWARLLPQVPIVRREDLERPHSQQDTLTRPAPHPLRDAVTAYTMQYIFYSGLHSRLLGLQWKQFNRSNRCSRKIGMPYFQRCLTSAMHYTTFAAPSLSILQCYCIMTLYLLDAGQHQAAYNMIGLAVRIARSLNLDCNPPPQVHRDQAELYSRIWWTLVHLDFRCSRHLGKPVSVQLPISRSSPPCWMSNSPPRPVKFPYHNESIRLTCAALAVIESMAHHEKTKTNQDIESQANVLTENLHHLRVWKDELRQNTWFKHVNLEVQDTPASGPGGDRDSDVYIDYMDNTPLQIQTQTLLQLQYHDAMISLHRVFIQFPRQPAMNRENPLAGAHAATALKHALATIHIVYSRMTTHDIFYGSCELYQYQWNAVLTLMGFMLAFPFCPRCPAARGYVDLALETFEFAGPQNDAAVRAAYLTRHLCEKVDKLTMMLNIDLRRGVSDSTKGAPPLTDDGMTQGADQPSGSLHMRAAPQSTDIEQSYLSVSQSQADNDLFWPWADLVDPEIWPSYCDGVNEAFTDFSNMPMLGDSAGALSEHI</sequence>
<dbReference type="PROSITE" id="PS50048">
    <property type="entry name" value="ZN2_CY6_FUNGAL_2"/>
    <property type="match status" value="1"/>
</dbReference>
<dbReference type="RefSeq" id="XP_067476140.1">
    <property type="nucleotide sequence ID" value="XM_067623041.1"/>
</dbReference>
<dbReference type="SUPFAM" id="SSF57701">
    <property type="entry name" value="Zn2/Cys6 DNA-binding domain"/>
    <property type="match status" value="1"/>
</dbReference>
<keyword evidence="2" id="KW-0805">Transcription regulation</keyword>
<organism evidence="8 9">
    <name type="scientific">Aspergillus brasiliensis (strain CBS 101740 / IMI 381727 / IBT 21946)</name>
    <dbReference type="NCBI Taxonomy" id="767769"/>
    <lineage>
        <taxon>Eukaryota</taxon>
        <taxon>Fungi</taxon>
        <taxon>Dikarya</taxon>
        <taxon>Ascomycota</taxon>
        <taxon>Pezizomycotina</taxon>
        <taxon>Eurotiomycetes</taxon>
        <taxon>Eurotiomycetidae</taxon>
        <taxon>Eurotiales</taxon>
        <taxon>Aspergillaceae</taxon>
        <taxon>Aspergillus</taxon>
        <taxon>Aspergillus subgen. Circumdati</taxon>
    </lineage>
</organism>
<dbReference type="InterPro" id="IPR050987">
    <property type="entry name" value="AtrR-like"/>
</dbReference>
<evidence type="ECO:0000313" key="8">
    <source>
        <dbReference type="EMBL" id="OJJ68891.1"/>
    </source>
</evidence>
<dbReference type="GO" id="GO:0000981">
    <property type="term" value="F:DNA-binding transcription factor activity, RNA polymerase II-specific"/>
    <property type="evidence" value="ECO:0007669"/>
    <property type="project" value="InterPro"/>
</dbReference>
<dbReference type="GO" id="GO:0006351">
    <property type="term" value="P:DNA-templated transcription"/>
    <property type="evidence" value="ECO:0007669"/>
    <property type="project" value="InterPro"/>
</dbReference>
<dbReference type="Gene3D" id="4.10.240.10">
    <property type="entry name" value="Zn(2)-C6 fungal-type DNA-binding domain"/>
    <property type="match status" value="1"/>
</dbReference>
<reference evidence="9" key="1">
    <citation type="journal article" date="2017" name="Genome Biol.">
        <title>Comparative genomics reveals high biological diversity and specific adaptations in the industrially and medically important fungal genus Aspergillus.</title>
        <authorList>
            <person name="de Vries R.P."/>
            <person name="Riley R."/>
            <person name="Wiebenga A."/>
            <person name="Aguilar-Osorio G."/>
            <person name="Amillis S."/>
            <person name="Uchima C.A."/>
            <person name="Anderluh G."/>
            <person name="Asadollahi M."/>
            <person name="Askin M."/>
            <person name="Barry K."/>
            <person name="Battaglia E."/>
            <person name="Bayram O."/>
            <person name="Benocci T."/>
            <person name="Braus-Stromeyer S.A."/>
            <person name="Caldana C."/>
            <person name="Canovas D."/>
            <person name="Cerqueira G.C."/>
            <person name="Chen F."/>
            <person name="Chen W."/>
            <person name="Choi C."/>
            <person name="Clum A."/>
            <person name="Dos Santos R.A."/>
            <person name="Damasio A.R."/>
            <person name="Diallinas G."/>
            <person name="Emri T."/>
            <person name="Fekete E."/>
            <person name="Flipphi M."/>
            <person name="Freyberg S."/>
            <person name="Gallo A."/>
            <person name="Gournas C."/>
            <person name="Habgood R."/>
            <person name="Hainaut M."/>
            <person name="Harispe M.L."/>
            <person name="Henrissat B."/>
            <person name="Hilden K.S."/>
            <person name="Hope R."/>
            <person name="Hossain A."/>
            <person name="Karabika E."/>
            <person name="Karaffa L."/>
            <person name="Karanyi Z."/>
            <person name="Krasevec N."/>
            <person name="Kuo A."/>
            <person name="Kusch H."/>
            <person name="LaButti K."/>
            <person name="Lagendijk E.L."/>
            <person name="Lapidus A."/>
            <person name="Levasseur A."/>
            <person name="Lindquist E."/>
            <person name="Lipzen A."/>
            <person name="Logrieco A.F."/>
            <person name="MacCabe A."/>
            <person name="Maekelae M.R."/>
            <person name="Malavazi I."/>
            <person name="Melin P."/>
            <person name="Meyer V."/>
            <person name="Mielnichuk N."/>
            <person name="Miskei M."/>
            <person name="Molnar A.P."/>
            <person name="Mule G."/>
            <person name="Ngan C.Y."/>
            <person name="Orejas M."/>
            <person name="Orosz E."/>
            <person name="Ouedraogo J.P."/>
            <person name="Overkamp K.M."/>
            <person name="Park H.-S."/>
            <person name="Perrone G."/>
            <person name="Piumi F."/>
            <person name="Punt P.J."/>
            <person name="Ram A.F."/>
            <person name="Ramon A."/>
            <person name="Rauscher S."/>
            <person name="Record E."/>
            <person name="Riano-Pachon D.M."/>
            <person name="Robert V."/>
            <person name="Roehrig J."/>
            <person name="Ruller R."/>
            <person name="Salamov A."/>
            <person name="Salih N.S."/>
            <person name="Samson R.A."/>
            <person name="Sandor E."/>
            <person name="Sanguinetti M."/>
            <person name="Schuetze T."/>
            <person name="Sepcic K."/>
            <person name="Shelest E."/>
            <person name="Sherlock G."/>
            <person name="Sophianopoulou V."/>
            <person name="Squina F.M."/>
            <person name="Sun H."/>
            <person name="Susca A."/>
            <person name="Todd R.B."/>
            <person name="Tsang A."/>
            <person name="Unkles S.E."/>
            <person name="van de Wiele N."/>
            <person name="van Rossen-Uffink D."/>
            <person name="Oliveira J.V."/>
            <person name="Vesth T.C."/>
            <person name="Visser J."/>
            <person name="Yu J.-H."/>
            <person name="Zhou M."/>
            <person name="Andersen M.R."/>
            <person name="Archer D.B."/>
            <person name="Baker S.E."/>
            <person name="Benoit I."/>
            <person name="Brakhage A.A."/>
            <person name="Braus G.H."/>
            <person name="Fischer R."/>
            <person name="Frisvad J.C."/>
            <person name="Goldman G.H."/>
            <person name="Houbraken J."/>
            <person name="Oakley B."/>
            <person name="Pocsi I."/>
            <person name="Scazzocchio C."/>
            <person name="Seiboth B."/>
            <person name="vanKuyk P.A."/>
            <person name="Wortman J."/>
            <person name="Dyer P.S."/>
            <person name="Grigoriev I.V."/>
        </authorList>
    </citation>
    <scope>NUCLEOTIDE SEQUENCE [LARGE SCALE GENOMIC DNA]</scope>
    <source>
        <strain evidence="9">CBS 101740 / IMI 381727 / IBT 21946</strain>
    </source>
</reference>
<evidence type="ECO:0000256" key="6">
    <source>
        <dbReference type="SAM" id="MobiDB-lite"/>
    </source>
</evidence>
<gene>
    <name evidence="8" type="ORF">ASPBRDRAFT_32650</name>
</gene>
<accession>A0A1L9UBB0</accession>
<feature type="compositionally biased region" description="Low complexity" evidence="6">
    <location>
        <begin position="49"/>
        <end position="60"/>
    </location>
</feature>
<evidence type="ECO:0000256" key="3">
    <source>
        <dbReference type="ARBA" id="ARBA00023125"/>
    </source>
</evidence>
<proteinExistence type="predicted"/>
<feature type="domain" description="Zn(2)-C6 fungal-type" evidence="7">
    <location>
        <begin position="20"/>
        <end position="49"/>
    </location>
</feature>
<keyword evidence="5" id="KW-0539">Nucleus</keyword>
<keyword evidence="3" id="KW-0238">DNA-binding</keyword>
<dbReference type="OMA" id="PSANLAW"/>
<evidence type="ECO:0000313" key="9">
    <source>
        <dbReference type="Proteomes" id="UP000184499"/>
    </source>
</evidence>
<keyword evidence="4" id="KW-0804">Transcription</keyword>
<dbReference type="CDD" id="cd00067">
    <property type="entry name" value="GAL4"/>
    <property type="match status" value="1"/>
</dbReference>
<dbReference type="AlphaFoldDB" id="A0A1L9UBB0"/>
<keyword evidence="1" id="KW-0479">Metal-binding</keyword>
<name>A0A1L9UBB0_ASPBC</name>
<dbReference type="CDD" id="cd12148">
    <property type="entry name" value="fungal_TF_MHR"/>
    <property type="match status" value="1"/>
</dbReference>
<keyword evidence="9" id="KW-1185">Reference proteome</keyword>
<evidence type="ECO:0000256" key="5">
    <source>
        <dbReference type="ARBA" id="ARBA00023242"/>
    </source>
</evidence>
<dbReference type="SMART" id="SM00906">
    <property type="entry name" value="Fungal_trans"/>
    <property type="match status" value="1"/>
</dbReference>
<dbReference type="GeneID" id="93575529"/>
<feature type="region of interest" description="Disordered" evidence="6">
    <location>
        <begin position="610"/>
        <end position="635"/>
    </location>
</feature>
<dbReference type="GO" id="GO:0009893">
    <property type="term" value="P:positive regulation of metabolic process"/>
    <property type="evidence" value="ECO:0007669"/>
    <property type="project" value="UniProtKB-ARBA"/>
</dbReference>
<dbReference type="InterPro" id="IPR036864">
    <property type="entry name" value="Zn2-C6_fun-type_DNA-bd_sf"/>
</dbReference>
<dbReference type="Proteomes" id="UP000184499">
    <property type="component" value="Unassembled WGS sequence"/>
</dbReference>
<evidence type="ECO:0000259" key="7">
    <source>
        <dbReference type="PROSITE" id="PS50048"/>
    </source>
</evidence>